<dbReference type="RefSeq" id="WP_375357991.1">
    <property type="nucleotide sequence ID" value="NZ_JBHHMI010000038.1"/>
</dbReference>
<feature type="transmembrane region" description="Helical" evidence="6">
    <location>
        <begin position="233"/>
        <end position="266"/>
    </location>
</feature>
<dbReference type="Pfam" id="PF03600">
    <property type="entry name" value="CitMHS"/>
    <property type="match status" value="1"/>
</dbReference>
<feature type="transmembrane region" description="Helical" evidence="6">
    <location>
        <begin position="327"/>
        <end position="344"/>
    </location>
</feature>
<gene>
    <name evidence="8" type="ORF">ACE41H_23480</name>
</gene>
<feature type="transmembrane region" description="Helical" evidence="6">
    <location>
        <begin position="174"/>
        <end position="196"/>
    </location>
</feature>
<keyword evidence="3 6" id="KW-0812">Transmembrane</keyword>
<feature type="transmembrane region" description="Helical" evidence="6">
    <location>
        <begin position="286"/>
        <end position="306"/>
    </location>
</feature>
<sequence length="432" mass="45979">MLALLGLLTLLVFTVLVMSKRLIAFTAIIVVPIIVAIIGGFGAQLGDLMIEGVESVAKTAVLLLFAVLYFGIMMDSGLFDPLSAKLLKIAKGDPAKIAVGTGILALLCALDGDGTTTYMIVCSAMLPVYRKIGMNPLVLATVAIMSLGIVAGMTPWGGSATRAISVLGLDAGDYFSPFIPTMLLSALWILLTAYVLGRIERKRIGTLEIELDSEKESEAEAGEKKTKSTWKLWFNLFLTIALMAVLIADIIPLATLFMIAFVIALLVNFPNLEDQKKVLKEHGSNAIPVVSLVLGAGIFTGILSGTKMVDAMAGELVAWIPQSMSPFFTVIIAIIGIPLSFFMSNDAYFFGVVPVLAQTAEQYGFHPIDVARASVVGQAVHLLGPTSAPLWVLIELIRSDLGKLQKYSFIPILIASLAMLAFAVITGAISIG</sequence>
<feature type="domain" description="Citrate transporter-like" evidence="7">
    <location>
        <begin position="2"/>
        <end position="377"/>
    </location>
</feature>
<evidence type="ECO:0000256" key="4">
    <source>
        <dbReference type="ARBA" id="ARBA00022989"/>
    </source>
</evidence>
<keyword evidence="9" id="KW-1185">Reference proteome</keyword>
<evidence type="ECO:0000313" key="9">
    <source>
        <dbReference type="Proteomes" id="UP001580346"/>
    </source>
</evidence>
<organism evidence="8 9">
    <name type="scientific">Paenibacillus enshidis</name>
    <dbReference type="NCBI Taxonomy" id="1458439"/>
    <lineage>
        <taxon>Bacteria</taxon>
        <taxon>Bacillati</taxon>
        <taxon>Bacillota</taxon>
        <taxon>Bacilli</taxon>
        <taxon>Bacillales</taxon>
        <taxon>Paenibacillaceae</taxon>
        <taxon>Paenibacillus</taxon>
    </lineage>
</organism>
<keyword evidence="4 6" id="KW-1133">Transmembrane helix</keyword>
<feature type="transmembrane region" description="Helical" evidence="6">
    <location>
        <begin position="379"/>
        <end position="397"/>
    </location>
</feature>
<feature type="transmembrane region" description="Helical" evidence="6">
    <location>
        <begin position="99"/>
        <end position="121"/>
    </location>
</feature>
<reference evidence="8 9" key="1">
    <citation type="submission" date="2024-09" db="EMBL/GenBank/DDBJ databases">
        <title>Paenibacillus zeirhizospherea sp. nov., isolated from surface of the maize (Zea mays) roots in a horticulture field, Hungary.</title>
        <authorList>
            <person name="Marton D."/>
            <person name="Farkas M."/>
            <person name="Bedics A."/>
            <person name="Toth E."/>
            <person name="Tancsics A."/>
            <person name="Boka K."/>
            <person name="Maroti G."/>
            <person name="Kriszt B."/>
            <person name="Cserhati M."/>
        </authorList>
    </citation>
    <scope>NUCLEOTIDE SEQUENCE [LARGE SCALE GENOMIC DNA]</scope>
    <source>
        <strain evidence="8 9">KCTC 33519</strain>
    </source>
</reference>
<protein>
    <submittedName>
        <fullName evidence="8">CitMHS family transporter</fullName>
    </submittedName>
</protein>
<comment type="caution">
    <text evidence="8">The sequence shown here is derived from an EMBL/GenBank/DDBJ whole genome shotgun (WGS) entry which is preliminary data.</text>
</comment>
<feature type="transmembrane region" description="Helical" evidence="6">
    <location>
        <begin position="60"/>
        <end position="79"/>
    </location>
</feature>
<dbReference type="InterPro" id="IPR014738">
    <property type="entry name" value="Citrate_transporter"/>
</dbReference>
<evidence type="ECO:0000313" key="8">
    <source>
        <dbReference type="EMBL" id="MFB5269721.1"/>
    </source>
</evidence>
<evidence type="ECO:0000256" key="6">
    <source>
        <dbReference type="SAM" id="Phobius"/>
    </source>
</evidence>
<evidence type="ECO:0000256" key="3">
    <source>
        <dbReference type="ARBA" id="ARBA00022692"/>
    </source>
</evidence>
<dbReference type="Proteomes" id="UP001580346">
    <property type="component" value="Unassembled WGS sequence"/>
</dbReference>
<dbReference type="EMBL" id="JBHHMI010000038">
    <property type="protein sequence ID" value="MFB5269721.1"/>
    <property type="molecule type" value="Genomic_DNA"/>
</dbReference>
<feature type="transmembrane region" description="Helical" evidence="6">
    <location>
        <begin position="133"/>
        <end position="154"/>
    </location>
</feature>
<accession>A0ABV5AZS0</accession>
<name>A0ABV5AZS0_9BACL</name>
<dbReference type="NCBIfam" id="TIGR00784">
    <property type="entry name" value="citMHS"/>
    <property type="match status" value="1"/>
</dbReference>
<dbReference type="InterPro" id="IPR004680">
    <property type="entry name" value="Cit_transptr-like_dom"/>
</dbReference>
<comment type="subcellular location">
    <subcellularLocation>
        <location evidence="1">Membrane</location>
        <topology evidence="1">Multi-pass membrane protein</topology>
    </subcellularLocation>
</comment>
<evidence type="ECO:0000256" key="5">
    <source>
        <dbReference type="ARBA" id="ARBA00023136"/>
    </source>
</evidence>
<evidence type="ECO:0000256" key="1">
    <source>
        <dbReference type="ARBA" id="ARBA00004141"/>
    </source>
</evidence>
<proteinExistence type="predicted"/>
<feature type="transmembrane region" description="Helical" evidence="6">
    <location>
        <begin position="29"/>
        <end position="48"/>
    </location>
</feature>
<feature type="transmembrane region" description="Helical" evidence="6">
    <location>
        <begin position="409"/>
        <end position="431"/>
    </location>
</feature>
<evidence type="ECO:0000256" key="2">
    <source>
        <dbReference type="ARBA" id="ARBA00022448"/>
    </source>
</evidence>
<keyword evidence="5 6" id="KW-0472">Membrane</keyword>
<keyword evidence="2" id="KW-0813">Transport</keyword>
<evidence type="ECO:0000259" key="7">
    <source>
        <dbReference type="Pfam" id="PF03600"/>
    </source>
</evidence>